<evidence type="ECO:0000256" key="2">
    <source>
        <dbReference type="ARBA" id="ARBA00022737"/>
    </source>
</evidence>
<dbReference type="SMART" id="SM00612">
    <property type="entry name" value="Kelch"/>
    <property type="match status" value="5"/>
</dbReference>
<dbReference type="Pfam" id="PF07707">
    <property type="entry name" value="BACK"/>
    <property type="match status" value="1"/>
</dbReference>
<protein>
    <recommendedName>
        <fullName evidence="3">BTB domain-containing protein</fullName>
    </recommendedName>
</protein>
<dbReference type="RefSeq" id="XP_038073892.1">
    <property type="nucleotide sequence ID" value="XM_038217964.1"/>
</dbReference>
<evidence type="ECO:0000313" key="5">
    <source>
        <dbReference type="Proteomes" id="UP000887568"/>
    </source>
</evidence>
<dbReference type="Pfam" id="PF01344">
    <property type="entry name" value="Kelch_1"/>
    <property type="match status" value="1"/>
</dbReference>
<evidence type="ECO:0000256" key="1">
    <source>
        <dbReference type="ARBA" id="ARBA00022441"/>
    </source>
</evidence>
<sequence>MRVLTDAQTSSTEDAVDFHNVAHPEKLLAALKDQRLDRRFTDVVLRVEDKEYHCHRNVLTASSAYFRSMFLNDMKESRERMVVIKGVTSTSMELVLDYAYSSRVSITPSIVQGLLSAADLLQIIPVRKACESFLKDRIHASNCLGIYLLAEQHSCKELSHEAWSYALDNFPRVCCYGEILKQSLAILVKYFSSDELVVESEEDVCETMLKWTLADMSQRHSHLHVLLTHLRSHLLPRKYLTERVLTNEIITGAIDTNKLLSSYYGGSEIFVSGRLNRRQTRSRKVIVIVGGVGPANTKLRDLKYYDPVDRRWGTLTLLPASAESVSGVEVVNNDIYVTGFRGDVSVFKTTSGRWETLTSPEIEAGTRQRRVAAILDGFIYLVGGYDGTARLARVDRFDTRTKTWQEVTSLPEAVSSPAAVSHGGKLYVFGGALSDEVATDRVRCYDPGSNRWFPRAPMPHALSGIAARVLGDRIYIVGCLSQIVHRYDPISDTWSQVTSMRRTRALCSAAVCDDKLYVNGGEDQPNSLTDSMECYDPVANRWTPCYGLPYPVKLHSCVAIIKRL</sequence>
<dbReference type="Pfam" id="PF24681">
    <property type="entry name" value="Kelch_KLHDC2_KLHL20_DRC7"/>
    <property type="match status" value="1"/>
</dbReference>
<dbReference type="PIRSF" id="PIRSF037037">
    <property type="entry name" value="Kelch-like_protein_gigaxonin"/>
    <property type="match status" value="1"/>
</dbReference>
<dbReference type="SMART" id="SM00225">
    <property type="entry name" value="BTB"/>
    <property type="match status" value="1"/>
</dbReference>
<dbReference type="OrthoDB" id="19132at2759"/>
<accession>A0A914BCD8</accession>
<keyword evidence="1" id="KW-0880">Kelch repeat</keyword>
<dbReference type="InterPro" id="IPR011705">
    <property type="entry name" value="BACK"/>
</dbReference>
<feature type="domain" description="BTB" evidence="3">
    <location>
        <begin position="41"/>
        <end position="108"/>
    </location>
</feature>
<organism evidence="4 5">
    <name type="scientific">Patiria miniata</name>
    <name type="common">Bat star</name>
    <name type="synonym">Asterina miniata</name>
    <dbReference type="NCBI Taxonomy" id="46514"/>
    <lineage>
        <taxon>Eukaryota</taxon>
        <taxon>Metazoa</taxon>
        <taxon>Echinodermata</taxon>
        <taxon>Eleutherozoa</taxon>
        <taxon>Asterozoa</taxon>
        <taxon>Asteroidea</taxon>
        <taxon>Valvatacea</taxon>
        <taxon>Valvatida</taxon>
        <taxon>Asterinidae</taxon>
        <taxon>Patiria</taxon>
    </lineage>
</organism>
<dbReference type="Pfam" id="PF00651">
    <property type="entry name" value="BTB"/>
    <property type="match status" value="1"/>
</dbReference>
<dbReference type="InterPro" id="IPR015915">
    <property type="entry name" value="Kelch-typ_b-propeller"/>
</dbReference>
<dbReference type="Gene3D" id="1.25.40.420">
    <property type="match status" value="1"/>
</dbReference>
<dbReference type="FunFam" id="1.25.40.420:FF:000001">
    <property type="entry name" value="Kelch-like family member 12"/>
    <property type="match status" value="1"/>
</dbReference>
<dbReference type="SUPFAM" id="SSF117281">
    <property type="entry name" value="Kelch motif"/>
    <property type="match status" value="1"/>
</dbReference>
<dbReference type="Gene3D" id="3.30.710.10">
    <property type="entry name" value="Potassium Channel Kv1.1, Chain A"/>
    <property type="match status" value="1"/>
</dbReference>
<keyword evidence="5" id="KW-1185">Reference proteome</keyword>
<dbReference type="EnsemblMetazoa" id="XM_038217965.1">
    <property type="protein sequence ID" value="XP_038073893.1"/>
    <property type="gene ID" value="LOC119741978"/>
</dbReference>
<dbReference type="OMA" id="NDCYDPV"/>
<dbReference type="SMART" id="SM00875">
    <property type="entry name" value="BACK"/>
    <property type="match status" value="1"/>
</dbReference>
<evidence type="ECO:0000313" key="4">
    <source>
        <dbReference type="EnsemblMetazoa" id="XP_038073893.1"/>
    </source>
</evidence>
<keyword evidence="2" id="KW-0677">Repeat</keyword>
<name>A0A914BCD8_PATMI</name>
<dbReference type="InterPro" id="IPR017096">
    <property type="entry name" value="BTB-kelch_protein"/>
</dbReference>
<dbReference type="Gene3D" id="2.120.10.80">
    <property type="entry name" value="Kelch-type beta propeller"/>
    <property type="match status" value="2"/>
</dbReference>
<dbReference type="Proteomes" id="UP000887568">
    <property type="component" value="Unplaced"/>
</dbReference>
<dbReference type="InterPro" id="IPR006652">
    <property type="entry name" value="Kelch_1"/>
</dbReference>
<dbReference type="RefSeq" id="XP_038073893.1">
    <property type="nucleotide sequence ID" value="XM_038217965.1"/>
</dbReference>
<dbReference type="PANTHER" id="PTHR24412:SF272">
    <property type="entry name" value="KELCH-LIKE PROTEIN DIABLO"/>
    <property type="match status" value="1"/>
</dbReference>
<dbReference type="AlphaFoldDB" id="A0A914BCD8"/>
<dbReference type="PROSITE" id="PS50097">
    <property type="entry name" value="BTB"/>
    <property type="match status" value="1"/>
</dbReference>
<reference evidence="4" key="1">
    <citation type="submission" date="2022-11" db="UniProtKB">
        <authorList>
            <consortium name="EnsemblMetazoa"/>
        </authorList>
    </citation>
    <scope>IDENTIFICATION</scope>
</reference>
<dbReference type="SUPFAM" id="SSF54695">
    <property type="entry name" value="POZ domain"/>
    <property type="match status" value="1"/>
</dbReference>
<dbReference type="InterPro" id="IPR000210">
    <property type="entry name" value="BTB/POZ_dom"/>
</dbReference>
<dbReference type="EnsemblMetazoa" id="XM_038217964.1">
    <property type="protein sequence ID" value="XP_038073892.1"/>
    <property type="gene ID" value="LOC119741978"/>
</dbReference>
<dbReference type="InterPro" id="IPR011333">
    <property type="entry name" value="SKP1/BTB/POZ_sf"/>
</dbReference>
<evidence type="ECO:0000259" key="3">
    <source>
        <dbReference type="PROSITE" id="PS50097"/>
    </source>
</evidence>
<dbReference type="GeneID" id="119741978"/>
<proteinExistence type="predicted"/>
<dbReference type="PANTHER" id="PTHR24412">
    <property type="entry name" value="KELCH PROTEIN"/>
    <property type="match status" value="1"/>
</dbReference>